<dbReference type="Proteomes" id="UP000199371">
    <property type="component" value="Unassembled WGS sequence"/>
</dbReference>
<dbReference type="SUPFAM" id="SSF55874">
    <property type="entry name" value="ATPase domain of HSP90 chaperone/DNA topoisomerase II/histidine kinase"/>
    <property type="match status" value="1"/>
</dbReference>
<evidence type="ECO:0000259" key="7">
    <source>
        <dbReference type="PROSITE" id="PS50109"/>
    </source>
</evidence>
<dbReference type="Pfam" id="PF02518">
    <property type="entry name" value="HATPase_c"/>
    <property type="match status" value="1"/>
</dbReference>
<protein>
    <recommendedName>
        <fullName evidence="2">histidine kinase</fullName>
        <ecNumber evidence="2">2.7.13.3</ecNumber>
    </recommendedName>
</protein>
<evidence type="ECO:0000256" key="3">
    <source>
        <dbReference type="ARBA" id="ARBA00022553"/>
    </source>
</evidence>
<dbReference type="InterPro" id="IPR003661">
    <property type="entry name" value="HisK_dim/P_dom"/>
</dbReference>
<dbReference type="GO" id="GO:0000155">
    <property type="term" value="F:phosphorelay sensor kinase activity"/>
    <property type="evidence" value="ECO:0007669"/>
    <property type="project" value="InterPro"/>
</dbReference>
<dbReference type="CDD" id="cd00082">
    <property type="entry name" value="HisKA"/>
    <property type="match status" value="1"/>
</dbReference>
<dbReference type="EMBL" id="FNXF01000004">
    <property type="protein sequence ID" value="SEH80720.1"/>
    <property type="molecule type" value="Genomic_DNA"/>
</dbReference>
<keyword evidence="6" id="KW-0902">Two-component regulatory system</keyword>
<dbReference type="SMART" id="SM00387">
    <property type="entry name" value="HATPase_c"/>
    <property type="match status" value="1"/>
</dbReference>
<dbReference type="InterPro" id="IPR005467">
    <property type="entry name" value="His_kinase_dom"/>
</dbReference>
<dbReference type="PANTHER" id="PTHR43547">
    <property type="entry name" value="TWO-COMPONENT HISTIDINE KINASE"/>
    <property type="match status" value="1"/>
</dbReference>
<sequence length="1085" mass="120637">MLVWLAYCTGASAEQHYVRIGVDDGLPNATIYSVKQDSTGFLWLGSTNSGLLRYDGYRFVEFAVLTATELQRHQTPDVGVVLIDNADNIWAGTWGLGLSRLDAQTGELTRYTSENGLAGNQIQGLLQDADGNIWVGTTSGLSRIDAQFQITNIGQAGPEQALADQRIWSLTQTPDGVIWVGTSAGLHSWQPDKGLSSVYQLVNYTDNSVPANFSRDNEIRAVYALGQQLWVGSRQGLFLFNRQQQFVPVPLSQRGEPEPLINILSSDNTTNDLLVGSYSGLYRVPPHHQAGHGVKPAELGNVNVRSILQDNSGVLWLGSRESGLFRNILSSKAFDDISAFSAALAEQKTFSVTAIFKQPDALWLGSSNGIYRIKLPTGDFQFFRTGSRVNAIAATPQSEVYIASDTGLLKYNGTAELIKTDEPFELAKVVNRNVRDLHIDAAGRFYLGMWGEGVIAWQPERQQAKRWLTRLSDNMVGNAVQKLFVGSSQQLWVATRYSGLFQIDLATDNVMQHNTTAASGIRLPHNDVHCVSEYAEQLAVCTREGLLLVNLTTAEQQLLTIQDSLPDNDILGALQQEQQLWVMTPKGLALRLAGQPHFIHYNRNDGMVSSELNTNAVFADDSGILFGAIAGLVVVKPEQLQSNQRIPNPVLSALVIDYQLLQTKPHKQPWDVIKLSPDQHTMNFEFSALDYQDPQRNQFQYQLEGIDKSWVIANERNSAFYANLPVGTYPLWLKASNNHGVFSEPVKVATLNVLPHWWQQSWVVYSLIALASLLLWLMHQYRLRHVRQINRLLQAAVENKAKAQTVLETRVTERTRALEESSVTLSLRTRQLERSLDELAKTNQELKRLDTLKDEFIATVSHELRTPLTAIRGAIGLITQKVVTADSALYQDMLHTAQTNSERLAQLINDLLDLQKFAAGTFTLNITRVDISALTRHAVNAMQPYASRYQVELQLASEPEQPLWVEADALRLRQVIDNLISNAVKFSAAQGVVIVRLVEMQQSIRFEVEDFGSGIPAEFQKHIFGKFSQADSSDSRAKEGTGLGLAICKKIIENHHGQIGFTSSTGQGTVFWFKLAQQYEPAVMG</sequence>
<dbReference type="InterPro" id="IPR036097">
    <property type="entry name" value="HisK_dim/P_sf"/>
</dbReference>
<dbReference type="SUPFAM" id="SSF47384">
    <property type="entry name" value="Homodimeric domain of signal transducing histidine kinase"/>
    <property type="match status" value="1"/>
</dbReference>
<dbReference type="Gene3D" id="3.30.565.10">
    <property type="entry name" value="Histidine kinase-like ATPase, C-terminal domain"/>
    <property type="match status" value="1"/>
</dbReference>
<reference evidence="9" key="1">
    <citation type="submission" date="2016-10" db="EMBL/GenBank/DDBJ databases">
        <authorList>
            <person name="Varghese N."/>
            <person name="Submissions S."/>
        </authorList>
    </citation>
    <scope>NUCLEOTIDE SEQUENCE [LARGE SCALE GENOMIC DNA]</scope>
    <source>
        <strain evidence="9">DSM 17616</strain>
    </source>
</reference>
<dbReference type="OrthoDB" id="176203at2"/>
<evidence type="ECO:0000256" key="4">
    <source>
        <dbReference type="ARBA" id="ARBA00022679"/>
    </source>
</evidence>
<dbReference type="FunFam" id="3.30.565.10:FF:000010">
    <property type="entry name" value="Sensor histidine kinase RcsC"/>
    <property type="match status" value="1"/>
</dbReference>
<evidence type="ECO:0000313" key="8">
    <source>
        <dbReference type="EMBL" id="SEH80720.1"/>
    </source>
</evidence>
<evidence type="ECO:0000256" key="1">
    <source>
        <dbReference type="ARBA" id="ARBA00000085"/>
    </source>
</evidence>
<dbReference type="InterPro" id="IPR015943">
    <property type="entry name" value="WD40/YVTN_repeat-like_dom_sf"/>
</dbReference>
<comment type="catalytic activity">
    <reaction evidence="1">
        <text>ATP + protein L-histidine = ADP + protein N-phospho-L-histidine.</text>
        <dbReference type="EC" id="2.7.13.3"/>
    </reaction>
</comment>
<name>A0A1H6KXQ0_9GAMM</name>
<evidence type="ECO:0000256" key="6">
    <source>
        <dbReference type="ARBA" id="ARBA00023012"/>
    </source>
</evidence>
<dbReference type="InterPro" id="IPR011110">
    <property type="entry name" value="Reg_prop"/>
</dbReference>
<feature type="domain" description="Histidine kinase" evidence="7">
    <location>
        <begin position="859"/>
        <end position="1079"/>
    </location>
</feature>
<dbReference type="SUPFAM" id="SSF63829">
    <property type="entry name" value="Calcium-dependent phosphotriesterase"/>
    <property type="match status" value="2"/>
</dbReference>
<dbReference type="Gene3D" id="1.10.287.130">
    <property type="match status" value="1"/>
</dbReference>
<dbReference type="RefSeq" id="WP_092792041.1">
    <property type="nucleotide sequence ID" value="NZ_FNXF01000004.1"/>
</dbReference>
<dbReference type="Gene3D" id="2.130.10.10">
    <property type="entry name" value="YVTN repeat-like/Quinoprotein amine dehydrogenase"/>
    <property type="match status" value="3"/>
</dbReference>
<evidence type="ECO:0000313" key="9">
    <source>
        <dbReference type="Proteomes" id="UP000199371"/>
    </source>
</evidence>
<keyword evidence="3" id="KW-0597">Phosphoprotein</keyword>
<dbReference type="InterPro" id="IPR013783">
    <property type="entry name" value="Ig-like_fold"/>
</dbReference>
<dbReference type="InterPro" id="IPR036890">
    <property type="entry name" value="HATPase_C_sf"/>
</dbReference>
<dbReference type="Pfam" id="PF07495">
    <property type="entry name" value="Y_Y_Y"/>
    <property type="match status" value="1"/>
</dbReference>
<keyword evidence="9" id="KW-1185">Reference proteome</keyword>
<keyword evidence="5 8" id="KW-0418">Kinase</keyword>
<organism evidence="8 9">
    <name type="scientific">Rheinheimera pacifica</name>
    <dbReference type="NCBI Taxonomy" id="173990"/>
    <lineage>
        <taxon>Bacteria</taxon>
        <taxon>Pseudomonadati</taxon>
        <taxon>Pseudomonadota</taxon>
        <taxon>Gammaproteobacteria</taxon>
        <taxon>Chromatiales</taxon>
        <taxon>Chromatiaceae</taxon>
        <taxon>Rheinheimera</taxon>
    </lineage>
</organism>
<dbReference type="InterPro" id="IPR003594">
    <property type="entry name" value="HATPase_dom"/>
</dbReference>
<accession>A0A1H6KXQ0</accession>
<evidence type="ECO:0000256" key="2">
    <source>
        <dbReference type="ARBA" id="ARBA00012438"/>
    </source>
</evidence>
<keyword evidence="4" id="KW-0808">Transferase</keyword>
<dbReference type="PRINTS" id="PR00344">
    <property type="entry name" value="BCTRLSENSOR"/>
</dbReference>
<dbReference type="PANTHER" id="PTHR43547:SF2">
    <property type="entry name" value="HYBRID SIGNAL TRANSDUCTION HISTIDINE KINASE C"/>
    <property type="match status" value="1"/>
</dbReference>
<dbReference type="Pfam" id="PF07494">
    <property type="entry name" value="Reg_prop"/>
    <property type="match status" value="4"/>
</dbReference>
<dbReference type="PROSITE" id="PS50109">
    <property type="entry name" value="HIS_KIN"/>
    <property type="match status" value="1"/>
</dbReference>
<dbReference type="CDD" id="cd16922">
    <property type="entry name" value="HATPase_EvgS-ArcB-TorS-like"/>
    <property type="match status" value="1"/>
</dbReference>
<dbReference type="Pfam" id="PF00512">
    <property type="entry name" value="HisKA"/>
    <property type="match status" value="1"/>
</dbReference>
<dbReference type="FunFam" id="1.10.287.130:FF:000001">
    <property type="entry name" value="Two-component sensor histidine kinase"/>
    <property type="match status" value="1"/>
</dbReference>
<dbReference type="STRING" id="173990.SAMN05660691_01583"/>
<dbReference type="EC" id="2.7.13.3" evidence="2"/>
<evidence type="ECO:0000256" key="5">
    <source>
        <dbReference type="ARBA" id="ARBA00022777"/>
    </source>
</evidence>
<gene>
    <name evidence="8" type="ORF">SAMN05660691_01583</name>
</gene>
<dbReference type="InterPro" id="IPR011123">
    <property type="entry name" value="Y_Y_Y"/>
</dbReference>
<dbReference type="Gene3D" id="2.60.40.10">
    <property type="entry name" value="Immunoglobulins"/>
    <property type="match status" value="1"/>
</dbReference>
<dbReference type="AlphaFoldDB" id="A0A1H6KXQ0"/>
<dbReference type="InterPro" id="IPR004358">
    <property type="entry name" value="Sig_transdc_His_kin-like_C"/>
</dbReference>
<proteinExistence type="predicted"/>
<dbReference type="SMART" id="SM00388">
    <property type="entry name" value="HisKA"/>
    <property type="match status" value="1"/>
</dbReference>